<name>A0A1X2G4D3_9FUNG</name>
<feature type="region of interest" description="Disordered" evidence="5">
    <location>
        <begin position="238"/>
        <end position="257"/>
    </location>
</feature>
<dbReference type="GO" id="GO:0007265">
    <property type="term" value="P:Ras protein signal transduction"/>
    <property type="evidence" value="ECO:0007669"/>
    <property type="project" value="TreeGrafter"/>
</dbReference>
<dbReference type="PANTHER" id="PTHR23113:SF368">
    <property type="entry name" value="CELL DIVISION CONTROL PROTEIN 25"/>
    <property type="match status" value="1"/>
</dbReference>
<dbReference type="SMART" id="SM00326">
    <property type="entry name" value="SH3"/>
    <property type="match status" value="1"/>
</dbReference>
<gene>
    <name evidence="10" type="ORF">DM01DRAFT_1312408</name>
</gene>
<dbReference type="CDD" id="cd00155">
    <property type="entry name" value="RasGEF"/>
    <property type="match status" value="1"/>
</dbReference>
<evidence type="ECO:0000259" key="6">
    <source>
        <dbReference type="PROSITE" id="PS50002"/>
    </source>
</evidence>
<feature type="region of interest" description="Disordered" evidence="5">
    <location>
        <begin position="153"/>
        <end position="204"/>
    </location>
</feature>
<dbReference type="STRING" id="101127.A0A1X2G4D3"/>
<dbReference type="InterPro" id="IPR001452">
    <property type="entry name" value="SH3_domain"/>
</dbReference>
<dbReference type="Proteomes" id="UP000242146">
    <property type="component" value="Unassembled WGS sequence"/>
</dbReference>
<dbReference type="PROSITE" id="PS50212">
    <property type="entry name" value="RASGEF_NTER"/>
    <property type="match status" value="1"/>
</dbReference>
<dbReference type="CDD" id="cd11883">
    <property type="entry name" value="SH3_Sdc25"/>
    <property type="match status" value="1"/>
</dbReference>
<dbReference type="GO" id="GO:0005085">
    <property type="term" value="F:guanyl-nucleotide exchange factor activity"/>
    <property type="evidence" value="ECO:0007669"/>
    <property type="project" value="UniProtKB-KW"/>
</dbReference>
<dbReference type="Gene3D" id="1.20.870.10">
    <property type="entry name" value="Son of sevenless (SoS) protein Chain: S domain 1"/>
    <property type="match status" value="1"/>
</dbReference>
<dbReference type="Gene3D" id="1.10.840.10">
    <property type="entry name" value="Ras guanine-nucleotide exchange factors catalytic domain"/>
    <property type="match status" value="1"/>
</dbReference>
<dbReference type="Pfam" id="PF00618">
    <property type="entry name" value="RasGEF_N"/>
    <property type="match status" value="1"/>
</dbReference>
<dbReference type="PROSITE" id="PS00720">
    <property type="entry name" value="RASGEF"/>
    <property type="match status" value="1"/>
</dbReference>
<dbReference type="GO" id="GO:0005886">
    <property type="term" value="C:plasma membrane"/>
    <property type="evidence" value="ECO:0007669"/>
    <property type="project" value="TreeGrafter"/>
</dbReference>
<accession>A0A1X2G4D3</accession>
<dbReference type="PROSITE" id="PS50002">
    <property type="entry name" value="SH3"/>
    <property type="match status" value="1"/>
</dbReference>
<dbReference type="Pfam" id="PF00397">
    <property type="entry name" value="WW"/>
    <property type="match status" value="1"/>
</dbReference>
<dbReference type="InterPro" id="IPR008937">
    <property type="entry name" value="Ras-like_GEF"/>
</dbReference>
<evidence type="ECO:0000313" key="10">
    <source>
        <dbReference type="EMBL" id="ORX44617.1"/>
    </source>
</evidence>
<dbReference type="Pfam" id="PF00018">
    <property type="entry name" value="SH3_1"/>
    <property type="match status" value="1"/>
</dbReference>
<evidence type="ECO:0000256" key="5">
    <source>
        <dbReference type="SAM" id="MobiDB-lite"/>
    </source>
</evidence>
<sequence>MNNEPDHAPISTVEALYDYTSQDPASLCFQQGEVIQVLAKLESGWWDGWCNGRRGWFPSNYVQQVPTDLPLRSLSPHPEPQPSHTDTAVDQEPFRLSLNLTTTTDDMVHRQDDLFRQGTGHSNWILQTTEDGSEVYYYNVVTKEMRYSLPPDAELPPSLASPTANHQIMSPMPTETFPQSPAYQHASSTPPSPSNDPPLPPNWTKKVDTKGRIYYCNLLTDESTWTLDNVDLQTGQLLSTTPTQPRSSMDPANTAQGPQPLTWSTLSSLIAHAIHDLKNTIKLAQLPALREKVVVVVHRVRLMLYVSNTIDKESSPHLKANKTLRTYHRSLLAALAKTVLSTKAVSGTWPQDDALHKLQADADQLLVFVRNFLSQAQDMRLEIFEDQPTLQLHPQPNASHRWRITTPGHEFTNQPDTSTTLLILADNVRGAMTAYMESAHEAFSGLNDASAVPDKVKTTAPLLVAQFRNLSNNASQFLQAVDDSPHRPSSKSRSYAPRQSIYNAMGLLFISSQTITNPNLPLATIKSTYRQLENCIYDVEKNIQAICSDLARPGRRTPPTPASRDPPVEDDDDRDILDAIYGDDDIMDHGLHPGHAINHTLPPSNASSHVASHTHTIHASTPPLPPAVPRAPSPPPTHVSHSHHQARPSNTSVASSVVSPTQQRPPTRESGFTYNSPPSSTKYPPSSSSSSYYHHTSSYSASIDDMDADSMYSSLHNHQINTTTSNSSNMIAGDLSSTTLPRTPKDKLAKFFGEDTLHKRQTVMVASQSSTVNDMASTASTMATNDKLDFLATDYSPSDIIFNMEGNVRGGTINALVQRLTQHDQLDSKFNTTFLLTYRSFCSNEQLFDALFARYTLPPPAGLTNDELEIWQEKKLKLVRLRVFNVIKSWLDMYYIEEEDRMMLSRLLDFCEKVVRESMQFGAEQLSKAITKRMESDDPSQLRKMKLNVRTDDMPPPIIPKNTKRLRFLEIDPLELARQLTIMDFKLYSCIKPVECLDKNWGKADSQHVAANIKASIEYSNQVTAWVTDSILSKEEIKKRSIILKQWIMVAEKCRLLHNFNTCMAILSAFDNSSVGRLKRTWETMSAKTNSTLAGIRHLMGANRNFNEYREIIHKVNPPCIPFLGIYLQDLTFVEDGNSNYLKKTNNLINFAKRMKTGEVIQELQQYQSTPYILQPVGSIQEFIKTHLQSSRDEETLYNLSLAVEPRERTDDTIARRLRESGL</sequence>
<protein>
    <submittedName>
        <fullName evidence="10">Ras GEF</fullName>
    </submittedName>
</protein>
<feature type="domain" description="SH3" evidence="6">
    <location>
        <begin position="8"/>
        <end position="67"/>
    </location>
</feature>
<evidence type="ECO:0000313" key="11">
    <source>
        <dbReference type="Proteomes" id="UP000242146"/>
    </source>
</evidence>
<dbReference type="InterPro" id="IPR001895">
    <property type="entry name" value="RASGEF_cat_dom"/>
</dbReference>
<dbReference type="SUPFAM" id="SSF50044">
    <property type="entry name" value="SH3-domain"/>
    <property type="match status" value="1"/>
</dbReference>
<dbReference type="PRINTS" id="PR00452">
    <property type="entry name" value="SH3DOMAIN"/>
</dbReference>
<feature type="compositionally biased region" description="Polar residues" evidence="5">
    <location>
        <begin position="647"/>
        <end position="675"/>
    </location>
</feature>
<dbReference type="PROSITE" id="PS50020">
    <property type="entry name" value="WW_DOMAIN_2"/>
    <property type="match status" value="1"/>
</dbReference>
<dbReference type="InterPro" id="IPR036964">
    <property type="entry name" value="RASGEF_cat_dom_sf"/>
</dbReference>
<dbReference type="Pfam" id="PF25006">
    <property type="entry name" value="DUF7783"/>
    <property type="match status" value="1"/>
</dbReference>
<dbReference type="SMART" id="SM00229">
    <property type="entry name" value="RasGEFN"/>
    <property type="match status" value="1"/>
</dbReference>
<feature type="compositionally biased region" description="Polar residues" evidence="5">
    <location>
        <begin position="601"/>
        <end position="614"/>
    </location>
</feature>
<dbReference type="PROSITE" id="PS50009">
    <property type="entry name" value="RASGEF_CAT"/>
    <property type="match status" value="1"/>
</dbReference>
<dbReference type="InterPro" id="IPR001202">
    <property type="entry name" value="WW_dom"/>
</dbReference>
<feature type="compositionally biased region" description="Polar residues" evidence="5">
    <location>
        <begin position="176"/>
        <end position="186"/>
    </location>
</feature>
<evidence type="ECO:0000256" key="2">
    <source>
        <dbReference type="ARBA" id="ARBA00022658"/>
    </source>
</evidence>
<dbReference type="Gene3D" id="2.20.70.10">
    <property type="match status" value="1"/>
</dbReference>
<evidence type="ECO:0000259" key="7">
    <source>
        <dbReference type="PROSITE" id="PS50009"/>
    </source>
</evidence>
<feature type="compositionally biased region" description="Pro residues" evidence="5">
    <location>
        <begin position="622"/>
        <end position="637"/>
    </location>
</feature>
<dbReference type="PANTHER" id="PTHR23113">
    <property type="entry name" value="GUANINE NUCLEOTIDE EXCHANGE FACTOR"/>
    <property type="match status" value="1"/>
</dbReference>
<feature type="domain" description="Ras-GEF" evidence="7">
    <location>
        <begin position="972"/>
        <end position="1207"/>
    </location>
</feature>
<keyword evidence="11" id="KW-1185">Reference proteome</keyword>
<dbReference type="InterPro" id="IPR023578">
    <property type="entry name" value="Ras_GEF_dom_sf"/>
</dbReference>
<dbReference type="OrthoDB" id="546434at2759"/>
<organism evidence="10 11">
    <name type="scientific">Hesseltinella vesiculosa</name>
    <dbReference type="NCBI Taxonomy" id="101127"/>
    <lineage>
        <taxon>Eukaryota</taxon>
        <taxon>Fungi</taxon>
        <taxon>Fungi incertae sedis</taxon>
        <taxon>Mucoromycota</taxon>
        <taxon>Mucoromycotina</taxon>
        <taxon>Mucoromycetes</taxon>
        <taxon>Mucorales</taxon>
        <taxon>Cunninghamellaceae</taxon>
        <taxon>Hesseltinella</taxon>
    </lineage>
</organism>
<dbReference type="EMBL" id="MCGT01000047">
    <property type="protein sequence ID" value="ORX44617.1"/>
    <property type="molecule type" value="Genomic_DNA"/>
</dbReference>
<feature type="compositionally biased region" description="Acidic residues" evidence="5">
    <location>
        <begin position="568"/>
        <end position="586"/>
    </location>
</feature>
<dbReference type="Gene3D" id="2.30.30.40">
    <property type="entry name" value="SH3 Domains"/>
    <property type="match status" value="1"/>
</dbReference>
<dbReference type="AlphaFoldDB" id="A0A1X2G4D3"/>
<dbReference type="Pfam" id="PF00617">
    <property type="entry name" value="RasGEF"/>
    <property type="match status" value="1"/>
</dbReference>
<feature type="domain" description="WW" evidence="8">
    <location>
        <begin position="197"/>
        <end position="230"/>
    </location>
</feature>
<dbReference type="CDD" id="cd06224">
    <property type="entry name" value="REM"/>
    <property type="match status" value="1"/>
</dbReference>
<reference evidence="10 11" key="1">
    <citation type="submission" date="2016-07" db="EMBL/GenBank/DDBJ databases">
        <title>Pervasive Adenine N6-methylation of Active Genes in Fungi.</title>
        <authorList>
            <consortium name="DOE Joint Genome Institute"/>
            <person name="Mondo S.J."/>
            <person name="Dannebaum R.O."/>
            <person name="Kuo R.C."/>
            <person name="Labutti K."/>
            <person name="Haridas S."/>
            <person name="Kuo A."/>
            <person name="Salamov A."/>
            <person name="Ahrendt S.R."/>
            <person name="Lipzen A."/>
            <person name="Sullivan W."/>
            <person name="Andreopoulos W.B."/>
            <person name="Clum A."/>
            <person name="Lindquist E."/>
            <person name="Daum C."/>
            <person name="Ramamoorthy G.K."/>
            <person name="Gryganskyi A."/>
            <person name="Culley D."/>
            <person name="Magnuson J.K."/>
            <person name="James T.Y."/>
            <person name="O'Malley M.A."/>
            <person name="Stajich J.E."/>
            <person name="Spatafora J.W."/>
            <person name="Visel A."/>
            <person name="Grigoriev I.V."/>
        </authorList>
    </citation>
    <scope>NUCLEOTIDE SEQUENCE [LARGE SCALE GENOMIC DNA]</scope>
    <source>
        <strain evidence="10 11">NRRL 3301</strain>
    </source>
</reference>
<keyword evidence="2 3" id="KW-0344">Guanine-nucleotide releasing factor</keyword>
<dbReference type="InterPro" id="IPR000651">
    <property type="entry name" value="Ras-like_Gua-exchang_fac_N"/>
</dbReference>
<feature type="compositionally biased region" description="Pro residues" evidence="5">
    <location>
        <begin position="190"/>
        <end position="201"/>
    </location>
</feature>
<dbReference type="InterPro" id="IPR036020">
    <property type="entry name" value="WW_dom_sf"/>
</dbReference>
<dbReference type="SMART" id="SM00147">
    <property type="entry name" value="RasGEF"/>
    <property type="match status" value="1"/>
</dbReference>
<evidence type="ECO:0000256" key="1">
    <source>
        <dbReference type="ARBA" id="ARBA00022443"/>
    </source>
</evidence>
<feature type="region of interest" description="Disordered" evidence="5">
    <location>
        <begin position="72"/>
        <end position="91"/>
    </location>
</feature>
<feature type="domain" description="N-terminal Ras-GEF" evidence="9">
    <location>
        <begin position="804"/>
        <end position="934"/>
    </location>
</feature>
<evidence type="ECO:0000259" key="8">
    <source>
        <dbReference type="PROSITE" id="PS50020"/>
    </source>
</evidence>
<feature type="region of interest" description="Disordered" evidence="5">
    <location>
        <begin position="550"/>
        <end position="695"/>
    </location>
</feature>
<dbReference type="SUPFAM" id="SSF51045">
    <property type="entry name" value="WW domain"/>
    <property type="match status" value="1"/>
</dbReference>
<feature type="compositionally biased region" description="Low complexity" evidence="5">
    <location>
        <begin position="676"/>
        <end position="695"/>
    </location>
</feature>
<dbReference type="FunFam" id="2.30.30.40:FF:000072">
    <property type="entry name" value="Unconventional Myosin IB"/>
    <property type="match status" value="1"/>
</dbReference>
<dbReference type="InterPro" id="IPR056685">
    <property type="entry name" value="DUF7783"/>
</dbReference>
<evidence type="ECO:0000256" key="4">
    <source>
        <dbReference type="PROSITE-ProRule" id="PRU00192"/>
    </source>
</evidence>
<dbReference type="SMART" id="SM00456">
    <property type="entry name" value="WW"/>
    <property type="match status" value="2"/>
</dbReference>
<dbReference type="CDD" id="cd00201">
    <property type="entry name" value="WW"/>
    <property type="match status" value="1"/>
</dbReference>
<dbReference type="InterPro" id="IPR036028">
    <property type="entry name" value="SH3-like_dom_sf"/>
</dbReference>
<evidence type="ECO:0000259" key="9">
    <source>
        <dbReference type="PROSITE" id="PS50212"/>
    </source>
</evidence>
<keyword evidence="1 4" id="KW-0728">SH3 domain</keyword>
<proteinExistence type="predicted"/>
<dbReference type="InterPro" id="IPR019804">
    <property type="entry name" value="Ras_G-nucl-exch_fac_CS"/>
</dbReference>
<evidence type="ECO:0000256" key="3">
    <source>
        <dbReference type="PROSITE-ProRule" id="PRU00168"/>
    </source>
</evidence>
<dbReference type="SUPFAM" id="SSF48366">
    <property type="entry name" value="Ras GEF"/>
    <property type="match status" value="1"/>
</dbReference>
<comment type="caution">
    <text evidence="10">The sequence shown here is derived from an EMBL/GenBank/DDBJ whole genome shotgun (WGS) entry which is preliminary data.</text>
</comment>